<evidence type="ECO:0000259" key="4">
    <source>
        <dbReference type="Pfam" id="PF07687"/>
    </source>
</evidence>
<evidence type="ECO:0000256" key="3">
    <source>
        <dbReference type="PIRSR" id="PIRSR005962-1"/>
    </source>
</evidence>
<comment type="caution">
    <text evidence="5">The sequence shown here is derived from an EMBL/GenBank/DDBJ whole genome shotgun (WGS) entry which is preliminary data.</text>
</comment>
<dbReference type="PANTHER" id="PTHR11014:SF63">
    <property type="entry name" value="METALLOPEPTIDASE, PUTATIVE (AFU_ORTHOLOGUE AFUA_6G09600)-RELATED"/>
    <property type="match status" value="1"/>
</dbReference>
<feature type="domain" description="Peptidase M20 dimerisation" evidence="4">
    <location>
        <begin position="186"/>
        <end position="278"/>
    </location>
</feature>
<dbReference type="PANTHER" id="PTHR11014">
    <property type="entry name" value="PEPTIDASE M20 FAMILY MEMBER"/>
    <property type="match status" value="1"/>
</dbReference>
<keyword evidence="6" id="KW-1185">Reference proteome</keyword>
<name>A0A9J6NZN3_9CLOT</name>
<reference evidence="5" key="1">
    <citation type="journal article" date="2021" name="mSystems">
        <title>Bacteria and Archaea Synergistically Convert Glycine Betaine to Biogenic Methane in the Formosa Cold Seep of the South China Sea.</title>
        <authorList>
            <person name="Li L."/>
            <person name="Zhang W."/>
            <person name="Zhang S."/>
            <person name="Song L."/>
            <person name="Sun Q."/>
            <person name="Zhang H."/>
            <person name="Xiang H."/>
            <person name="Dong X."/>
        </authorList>
    </citation>
    <scope>NUCLEOTIDE SEQUENCE</scope>
    <source>
        <strain evidence="5">ZWT</strain>
    </source>
</reference>
<dbReference type="InterPro" id="IPR011650">
    <property type="entry name" value="Peptidase_M20_dimer"/>
</dbReference>
<gene>
    <name evidence="5" type="ORF">KDK92_06690</name>
</gene>
<accession>A0A9J6NZN3</accession>
<dbReference type="AlphaFoldDB" id="A0A9J6NZN3"/>
<dbReference type="FunFam" id="3.30.70.360:FF:000014">
    <property type="entry name" value="N-acyl-L-amino acid amidohydrolase"/>
    <property type="match status" value="1"/>
</dbReference>
<dbReference type="InterPro" id="IPR036264">
    <property type="entry name" value="Bact_exopeptidase_dim_dom"/>
</dbReference>
<proteinExistence type="inferred from homology"/>
<sequence>MKRILDDAKAIQNKIVKHRRFFHENAEVGAELPKTKEYVLSQLKNFGYDPAEICESGIVAIAGGKKAGKTILIRGDMDALSLEEETDLAFKSKTGNMHACGHDMHAAMLLGVAELLKNNEEEIEGTIKLMFQPDEEGFTGAERMVNAGVLESPKVDAALALHVTPLLPSGVVLGGSGKIASSCDRFRITITGRGGHGAFAHETIDPINVGAHIHTALQTINSREVDAMEPAVVTIGSFNGGDEPNIIPDKVVMEGTVRTHSKDTRNMILRRIDEISKSIACAFNAKSELEIMMSCPALYNEHNFSNEIISYISALLGKEKVVCSNNKIMGSEDFSHISDRVQSFYMGFGSGNAAEGYIYSAHNSKVMFNEEILYQGSATLVYAALEWLKNNKS</sequence>
<feature type="binding site" evidence="3">
    <location>
        <position position="136"/>
    </location>
    <ligand>
        <name>Mn(2+)</name>
        <dbReference type="ChEBI" id="CHEBI:29035"/>
        <label>2</label>
    </ligand>
</feature>
<evidence type="ECO:0000256" key="2">
    <source>
        <dbReference type="ARBA" id="ARBA00022801"/>
    </source>
</evidence>
<dbReference type="Pfam" id="PF07687">
    <property type="entry name" value="M20_dimer"/>
    <property type="match status" value="1"/>
</dbReference>
<feature type="binding site" evidence="3">
    <location>
        <position position="100"/>
    </location>
    <ligand>
        <name>Mn(2+)</name>
        <dbReference type="ChEBI" id="CHEBI:29035"/>
        <label>2</label>
    </ligand>
</feature>
<dbReference type="SUPFAM" id="SSF53187">
    <property type="entry name" value="Zn-dependent exopeptidases"/>
    <property type="match status" value="1"/>
</dbReference>
<keyword evidence="3" id="KW-0464">Manganese</keyword>
<feature type="binding site" evidence="3">
    <location>
        <position position="102"/>
    </location>
    <ligand>
        <name>Mn(2+)</name>
        <dbReference type="ChEBI" id="CHEBI:29035"/>
        <label>2</label>
    </ligand>
</feature>
<comment type="similarity">
    <text evidence="1">Belongs to the peptidase M20 family.</text>
</comment>
<dbReference type="PIRSF" id="PIRSF005962">
    <property type="entry name" value="Pept_M20D_amidohydro"/>
    <property type="match status" value="1"/>
</dbReference>
<dbReference type="Gene3D" id="3.30.70.360">
    <property type="match status" value="1"/>
</dbReference>
<dbReference type="NCBIfam" id="TIGR01891">
    <property type="entry name" value="amidohydrolases"/>
    <property type="match status" value="1"/>
</dbReference>
<feature type="binding site" evidence="3">
    <location>
        <position position="162"/>
    </location>
    <ligand>
        <name>Mn(2+)</name>
        <dbReference type="ChEBI" id="CHEBI:29035"/>
        <label>2</label>
    </ligand>
</feature>
<keyword evidence="2" id="KW-0378">Hydrolase</keyword>
<dbReference type="InterPro" id="IPR002933">
    <property type="entry name" value="Peptidase_M20"/>
</dbReference>
<evidence type="ECO:0000313" key="5">
    <source>
        <dbReference type="EMBL" id="MCM1989422.1"/>
    </source>
</evidence>
<dbReference type="InterPro" id="IPR017439">
    <property type="entry name" value="Amidohydrolase"/>
</dbReference>
<dbReference type="CDD" id="cd03886">
    <property type="entry name" value="M20_Acy1"/>
    <property type="match status" value="1"/>
</dbReference>
<protein>
    <submittedName>
        <fullName evidence="5">Amidohydrolase</fullName>
    </submittedName>
</protein>
<dbReference type="Proteomes" id="UP001056429">
    <property type="component" value="Unassembled WGS sequence"/>
</dbReference>
<organism evidence="5 6">
    <name type="scientific">Oceanirhabdus seepicola</name>
    <dbReference type="NCBI Taxonomy" id="2828781"/>
    <lineage>
        <taxon>Bacteria</taxon>
        <taxon>Bacillati</taxon>
        <taxon>Bacillota</taxon>
        <taxon>Clostridia</taxon>
        <taxon>Eubacteriales</taxon>
        <taxon>Clostridiaceae</taxon>
        <taxon>Oceanirhabdus</taxon>
    </lineage>
</organism>
<dbReference type="EMBL" id="JAGSOJ010000001">
    <property type="protein sequence ID" value="MCM1989422.1"/>
    <property type="molecule type" value="Genomic_DNA"/>
</dbReference>
<keyword evidence="3" id="KW-0479">Metal-binding</keyword>
<reference evidence="5" key="2">
    <citation type="submission" date="2021-04" db="EMBL/GenBank/DDBJ databases">
        <authorList>
            <person name="Dong X."/>
        </authorList>
    </citation>
    <scope>NUCLEOTIDE SEQUENCE</scope>
    <source>
        <strain evidence="5">ZWT</strain>
    </source>
</reference>
<dbReference type="Gene3D" id="3.40.630.10">
    <property type="entry name" value="Zn peptidases"/>
    <property type="match status" value="1"/>
</dbReference>
<dbReference type="Pfam" id="PF01546">
    <property type="entry name" value="Peptidase_M20"/>
    <property type="match status" value="1"/>
</dbReference>
<comment type="cofactor">
    <cofactor evidence="3">
        <name>Mn(2+)</name>
        <dbReference type="ChEBI" id="CHEBI:29035"/>
    </cofactor>
    <text evidence="3">The Mn(2+) ion enhances activity.</text>
</comment>
<dbReference type="GO" id="GO:0046872">
    <property type="term" value="F:metal ion binding"/>
    <property type="evidence" value="ECO:0007669"/>
    <property type="project" value="UniProtKB-KW"/>
</dbReference>
<evidence type="ECO:0000256" key="1">
    <source>
        <dbReference type="ARBA" id="ARBA00006153"/>
    </source>
</evidence>
<feature type="binding site" evidence="3">
    <location>
        <position position="362"/>
    </location>
    <ligand>
        <name>Mn(2+)</name>
        <dbReference type="ChEBI" id="CHEBI:29035"/>
        <label>2</label>
    </ligand>
</feature>
<dbReference type="SUPFAM" id="SSF55031">
    <property type="entry name" value="Bacterial exopeptidase dimerisation domain"/>
    <property type="match status" value="1"/>
</dbReference>
<dbReference type="GO" id="GO:0016787">
    <property type="term" value="F:hydrolase activity"/>
    <property type="evidence" value="ECO:0007669"/>
    <property type="project" value="UniProtKB-KW"/>
</dbReference>
<dbReference type="RefSeq" id="WP_250858418.1">
    <property type="nucleotide sequence ID" value="NZ_JAGSOJ010000001.1"/>
</dbReference>
<evidence type="ECO:0000313" key="6">
    <source>
        <dbReference type="Proteomes" id="UP001056429"/>
    </source>
</evidence>